<comment type="caution">
    <text evidence="1">The sequence shown here is derived from an EMBL/GenBank/DDBJ whole genome shotgun (WGS) entry which is preliminary data.</text>
</comment>
<sequence>MSKDVVVVVTLEDVPQSMDTLDILLISTAGEKAGKTYTDLEEIKKDWTDSSIVYKKAAALFNQGNAIPAPEKLIRKVTIVGVAQPETASALVEAIKAYQEENDDWYIFLTDQTDDTYLEALGNFAAGSEPTEAELSSGVEDHRKLYIAQTNNKEYAVSTARTVIVYTKDTNEHADAAWLGAVGPWYPQSVTWKFKMPAGISVPTLTTSEVTALETNHVNFVTSEYKKNYIKNGICMDGEWIDAVLGADWIAKRMREKLYDIFMGNPNIPYTDAGFTTVSAGVFETLEEATGYAIIAENPESGAGIYNVSVPKRSEATDQQAASRQMPDISWEAQLGGAVHGVKVKGTLKVSLT</sequence>
<evidence type="ECO:0000313" key="2">
    <source>
        <dbReference type="Proteomes" id="UP000005396"/>
    </source>
</evidence>
<name>A8S0F2_ENTBW</name>
<dbReference type="eggNOG" id="ENOG502Z867">
    <property type="taxonomic scope" value="Bacteria"/>
</dbReference>
<protein>
    <recommendedName>
        <fullName evidence="3">DUF3383 family protein</fullName>
    </recommendedName>
</protein>
<proteinExistence type="predicted"/>
<evidence type="ECO:0008006" key="3">
    <source>
        <dbReference type="Google" id="ProtNLM"/>
    </source>
</evidence>
<accession>A8S0F2</accession>
<dbReference type="EMBL" id="ABCC02000042">
    <property type="protein sequence ID" value="EDP14052.1"/>
    <property type="molecule type" value="Genomic_DNA"/>
</dbReference>
<reference evidence="1 2" key="2">
    <citation type="submission" date="2007-09" db="EMBL/GenBank/DDBJ databases">
        <title>Draft genome sequence of Clostridium bolteae (ATCC BAA-613).</title>
        <authorList>
            <person name="Sudarsanam P."/>
            <person name="Ley R."/>
            <person name="Guruge J."/>
            <person name="Turnbaugh P.J."/>
            <person name="Mahowald M."/>
            <person name="Liep D."/>
            <person name="Gordon J."/>
        </authorList>
    </citation>
    <scope>NUCLEOTIDE SEQUENCE [LARGE SCALE GENOMIC DNA]</scope>
    <source>
        <strain evidence="2">ATCC BAA-613 / DSM 15670 / CCUG 46953 / JCM 12243 / WAL 16351</strain>
    </source>
</reference>
<reference evidence="1 2" key="1">
    <citation type="submission" date="2007-08" db="EMBL/GenBank/DDBJ databases">
        <authorList>
            <person name="Fulton L."/>
            <person name="Clifton S."/>
            <person name="Fulton B."/>
            <person name="Xu J."/>
            <person name="Minx P."/>
            <person name="Pepin K.H."/>
            <person name="Johnson M."/>
            <person name="Thiruvilangam P."/>
            <person name="Bhonagiri V."/>
            <person name="Nash W.E."/>
            <person name="Mardis E.R."/>
            <person name="Wilson R.K."/>
        </authorList>
    </citation>
    <scope>NUCLEOTIDE SEQUENCE [LARGE SCALE GENOMIC DNA]</scope>
    <source>
        <strain evidence="2">ATCC BAA-613 / DSM 15670 / CCUG 46953 / JCM 12243 / WAL 16351</strain>
    </source>
</reference>
<dbReference type="AlphaFoldDB" id="A8S0F2"/>
<dbReference type="PaxDb" id="411902-CLOBOL_05659"/>
<evidence type="ECO:0000313" key="1">
    <source>
        <dbReference type="EMBL" id="EDP14052.1"/>
    </source>
</evidence>
<dbReference type="Pfam" id="PF11863">
    <property type="entry name" value="DUF3383"/>
    <property type="match status" value="1"/>
</dbReference>
<dbReference type="Proteomes" id="UP000005396">
    <property type="component" value="Unassembled WGS sequence"/>
</dbReference>
<dbReference type="InterPro" id="IPR021808">
    <property type="entry name" value="DUF3383"/>
</dbReference>
<dbReference type="HOGENOM" id="CLU_043377_0_0_9"/>
<dbReference type="RefSeq" id="WP_002578676.1">
    <property type="nucleotide sequence ID" value="NZ_DS480697.1"/>
</dbReference>
<gene>
    <name evidence="1" type="ORF">CLOBOL_05659</name>
</gene>
<organism evidence="1 2">
    <name type="scientific">Enterocloster bolteae (strain ATCC BAA-613 / DSM 15670 / CCUG 46953 / JCM 12243 / WAL 16351)</name>
    <name type="common">Clostridium bolteae</name>
    <dbReference type="NCBI Taxonomy" id="411902"/>
    <lineage>
        <taxon>Bacteria</taxon>
        <taxon>Bacillati</taxon>
        <taxon>Bacillota</taxon>
        <taxon>Clostridia</taxon>
        <taxon>Lachnospirales</taxon>
        <taxon>Lachnospiraceae</taxon>
        <taxon>Enterocloster</taxon>
    </lineage>
</organism>